<protein>
    <submittedName>
        <fullName evidence="1">Uncharacterized protein</fullName>
    </submittedName>
</protein>
<dbReference type="PATRIC" id="fig|935198.13.peg.2101"/>
<organism evidence="1">
    <name type="scientific">Clostridium botulinum (strain Eklund 17B / Type B)</name>
    <dbReference type="NCBI Taxonomy" id="935198"/>
    <lineage>
        <taxon>Bacteria</taxon>
        <taxon>Bacillati</taxon>
        <taxon>Bacillota</taxon>
        <taxon>Clostridia</taxon>
        <taxon>Eubacteriales</taxon>
        <taxon>Clostridiaceae</taxon>
        <taxon>Clostridium</taxon>
    </lineage>
</organism>
<dbReference type="KEGG" id="cbk:CLL_A2146"/>
<name>B2TLP5_CLOBB</name>
<accession>U4P9L5</accession>
<sequence>MDKLEVFLHKLFWLDKFEGKSKFMEYKIFIIGYIRVSKI</sequence>
<reference evidence="1" key="1">
    <citation type="submission" date="2009-06" db="EMBL/GenBank/DDBJ databases">
        <authorList>
            <consortium name="US DOE Joint Genome Institute (JGI-PGF)"/>
            <person name="Lucas S."/>
            <person name="Copeland A."/>
            <person name="Lapidus A."/>
            <person name="Glavina del Rio T."/>
            <person name="Dalin E."/>
            <person name="Tice H."/>
            <person name="Bruce D."/>
            <person name="Goodwin L."/>
            <person name="Pitluck S."/>
            <person name="Kyrpides N."/>
            <person name="Mavromatis K."/>
            <person name="Ivanova N."/>
            <person name="Saunders E."/>
            <person name="Brettin T."/>
            <person name="Detter J.C."/>
            <person name="Han C."/>
            <person name="Larimer F."/>
            <person name="Land M."/>
            <person name="Hauser L."/>
            <person name="Markowitz V."/>
            <person name="Cheng J.-F."/>
            <person name="Hugenholtz P."/>
            <person name="Woyke T."/>
            <person name="Wu D."/>
            <person name="Gronow S."/>
            <person name="Klenk H.-P."/>
            <person name="Eisen J.A."/>
        </authorList>
    </citation>
    <scope>NUCLEOTIDE SEQUENCE</scope>
    <source>
        <strain evidence="1">Eklund 17B</strain>
    </source>
</reference>
<dbReference type="EMBL" id="CP001056">
    <property type="protein sequence ID" value="ACD24456.1"/>
    <property type="molecule type" value="Genomic_DNA"/>
</dbReference>
<reference evidence="1" key="2">
    <citation type="submission" date="2009-08" db="EMBL/GenBank/DDBJ databases">
        <authorList>
            <person name="Shrivastava S."/>
            <person name="Brinkac L.M."/>
            <person name="Dodson R.J."/>
            <person name="Harkins D.M."/>
            <person name="Durkin A.S."/>
            <person name="Sutton G."/>
        </authorList>
    </citation>
    <scope>NUCLEOTIDE SEQUENCE</scope>
    <source>
        <strain evidence="1">Eklund 17B</strain>
    </source>
</reference>
<evidence type="ECO:0000313" key="1">
    <source>
        <dbReference type="EMBL" id="ACD24456.1"/>
    </source>
</evidence>
<proteinExistence type="predicted"/>
<gene>
    <name evidence="1" type="ordered locus">CLL_A2146</name>
</gene>
<dbReference type="AlphaFoldDB" id="B2TLP5"/>
<accession>B2TLP5</accession>
<dbReference type="HOGENOM" id="CLU_3307185_0_0_9"/>